<dbReference type="Proteomes" id="UP000199256">
    <property type="component" value="Unassembled WGS sequence"/>
</dbReference>
<organism evidence="1 2">
    <name type="scientific">Ectothiorhodospira marina</name>
    <dbReference type="NCBI Taxonomy" id="1396821"/>
    <lineage>
        <taxon>Bacteria</taxon>
        <taxon>Pseudomonadati</taxon>
        <taxon>Pseudomonadota</taxon>
        <taxon>Gammaproteobacteria</taxon>
        <taxon>Chromatiales</taxon>
        <taxon>Ectothiorhodospiraceae</taxon>
        <taxon>Ectothiorhodospira</taxon>
    </lineage>
</organism>
<dbReference type="AlphaFoldDB" id="A0A1H7IKV4"/>
<dbReference type="SUPFAM" id="SSF55729">
    <property type="entry name" value="Acyl-CoA N-acyltransferases (Nat)"/>
    <property type="match status" value="1"/>
</dbReference>
<dbReference type="Pfam" id="PF13444">
    <property type="entry name" value="Acetyltransf_5"/>
    <property type="match status" value="1"/>
</dbReference>
<keyword evidence="2" id="KW-1185">Reference proteome</keyword>
<dbReference type="RefSeq" id="WP_090251577.1">
    <property type="nucleotide sequence ID" value="NZ_FOAA01000003.1"/>
</dbReference>
<name>A0A1H7IKV4_9GAMM</name>
<dbReference type="EMBL" id="FOAA01000003">
    <property type="protein sequence ID" value="SEK63099.1"/>
    <property type="molecule type" value="Genomic_DNA"/>
</dbReference>
<dbReference type="InterPro" id="IPR016181">
    <property type="entry name" value="Acyl_CoA_acyltransferase"/>
</dbReference>
<gene>
    <name evidence="1" type="ORF">SAMN05444515_103187</name>
</gene>
<dbReference type="STRING" id="1396821.SAMN05444515_103187"/>
<dbReference type="OrthoDB" id="6382908at2"/>
<evidence type="ECO:0000313" key="2">
    <source>
        <dbReference type="Proteomes" id="UP000199256"/>
    </source>
</evidence>
<sequence>MFDARYEVVVADTPDTLRIHHELRYAVYCLERGFEDPGAFPDGQERDAWDVNATAFIVRERDTGQWVGTTRLVHAMQGDLPVHRLTRLSQVGTLAHPGAATELSRICITGDYQRHRLPAHASQDDPCWEGRKAQVDGRTVIGGWRTQQRGPLFRSMQADDGECLNRQGMNAMIGPVGLPEARSCAPTGPMRSELFAGMLRAAIEYSRHQDIPYMYFLVNRALARMVSRLGFEFSLAGVPCEHRGVRYPYLAHVETAVQRAVESSPDMARLFLSAAAPYRYASEVTHHSPEWH</sequence>
<dbReference type="Gene3D" id="3.40.630.30">
    <property type="match status" value="1"/>
</dbReference>
<proteinExistence type="predicted"/>
<accession>A0A1H7IKV4</accession>
<evidence type="ECO:0000313" key="1">
    <source>
        <dbReference type="EMBL" id="SEK63099.1"/>
    </source>
</evidence>
<reference evidence="2" key="1">
    <citation type="submission" date="2016-10" db="EMBL/GenBank/DDBJ databases">
        <authorList>
            <person name="Varghese N."/>
            <person name="Submissions S."/>
        </authorList>
    </citation>
    <scope>NUCLEOTIDE SEQUENCE [LARGE SCALE GENOMIC DNA]</scope>
    <source>
        <strain evidence="2">DSM 241</strain>
    </source>
</reference>
<protein>
    <submittedName>
        <fullName evidence="1">N-acyl amino acid synthase, PEP-CTERM/exosortase system-associated</fullName>
    </submittedName>
</protein>